<dbReference type="EMBL" id="LZYZ01000004">
    <property type="protein sequence ID" value="OOM11665.1"/>
    <property type="molecule type" value="Genomic_DNA"/>
</dbReference>
<sequence length="184" mass="20968">MKKIKKIILVLLLIIITLIVIIIISAIMMDKVTVQHVTKNIETVEGAKEPLSTTTSEIYCEFIDGESYGDWVVVGKDGVLFEHDKNPCEEVIVVGNVPKKLNRDISPSIFVFKGKYLAEQKIKIPDNAHIYNRKTFESENWYIKYPIKRHSPSGQAFSTKDGFSLGDIIDAREMPIREIEKDDK</sequence>
<accession>A0A1S8N5G4</accession>
<feature type="transmembrane region" description="Helical" evidence="1">
    <location>
        <begin position="7"/>
        <end position="29"/>
    </location>
</feature>
<dbReference type="AlphaFoldDB" id="A0A1S8N5G4"/>
<gene>
    <name evidence="2" type="ORF">CLOSAC_20920</name>
</gene>
<evidence type="ECO:0000313" key="2">
    <source>
        <dbReference type="EMBL" id="OOM11665.1"/>
    </source>
</evidence>
<keyword evidence="1" id="KW-1133">Transmembrane helix</keyword>
<keyword evidence="1" id="KW-0812">Transmembrane</keyword>
<evidence type="ECO:0000313" key="3">
    <source>
        <dbReference type="Proteomes" id="UP000191154"/>
    </source>
</evidence>
<keyword evidence="1" id="KW-0472">Membrane</keyword>
<name>A0A1S8N5G4_CLOSA</name>
<evidence type="ECO:0000256" key="1">
    <source>
        <dbReference type="SAM" id="Phobius"/>
    </source>
</evidence>
<protein>
    <submittedName>
        <fullName evidence="2">Uncharacterized protein</fullName>
    </submittedName>
</protein>
<organism evidence="2 3">
    <name type="scientific">Clostridium saccharobutylicum</name>
    <dbReference type="NCBI Taxonomy" id="169679"/>
    <lineage>
        <taxon>Bacteria</taxon>
        <taxon>Bacillati</taxon>
        <taxon>Bacillota</taxon>
        <taxon>Clostridia</taxon>
        <taxon>Eubacteriales</taxon>
        <taxon>Clostridiaceae</taxon>
        <taxon>Clostridium</taxon>
    </lineage>
</organism>
<proteinExistence type="predicted"/>
<dbReference type="Proteomes" id="UP000191154">
    <property type="component" value="Unassembled WGS sequence"/>
</dbReference>
<reference evidence="2 3" key="1">
    <citation type="submission" date="2016-05" db="EMBL/GenBank/DDBJ databases">
        <title>Microbial solvent formation.</title>
        <authorList>
            <person name="Poehlein A."/>
            <person name="Montoya Solano J.D."/>
            <person name="Flitsch S."/>
            <person name="Krabben P."/>
            <person name="Duerre P."/>
            <person name="Daniel R."/>
        </authorList>
    </citation>
    <scope>NUCLEOTIDE SEQUENCE [LARGE SCALE GENOMIC DNA]</scope>
    <source>
        <strain evidence="2 3">L1-8</strain>
    </source>
</reference>
<comment type="caution">
    <text evidence="2">The sequence shown here is derived from an EMBL/GenBank/DDBJ whole genome shotgun (WGS) entry which is preliminary data.</text>
</comment>
<dbReference type="RefSeq" id="WP_077865378.1">
    <property type="nucleotide sequence ID" value="NZ_LZYZ01000004.1"/>
</dbReference>